<keyword evidence="1" id="KW-0521">NADP</keyword>
<dbReference type="Pfam" id="PF08240">
    <property type="entry name" value="ADH_N"/>
    <property type="match status" value="1"/>
</dbReference>
<comment type="caution">
    <text evidence="4">The sequence shown here is derived from an EMBL/GenBank/DDBJ whole genome shotgun (WGS) entry which is preliminary data.</text>
</comment>
<name>A0A0R1R271_9LACO</name>
<dbReference type="PATRIC" id="fig|1423805.4.peg.2387"/>
<dbReference type="InterPro" id="IPR020843">
    <property type="entry name" value="ER"/>
</dbReference>
<dbReference type="GO" id="GO:0016651">
    <property type="term" value="F:oxidoreductase activity, acting on NAD(P)H"/>
    <property type="evidence" value="ECO:0007669"/>
    <property type="project" value="TreeGrafter"/>
</dbReference>
<dbReference type="PANTHER" id="PTHR48106">
    <property type="entry name" value="QUINONE OXIDOREDUCTASE PIG3-RELATED"/>
    <property type="match status" value="1"/>
</dbReference>
<dbReference type="GO" id="GO:0070402">
    <property type="term" value="F:NADPH binding"/>
    <property type="evidence" value="ECO:0007669"/>
    <property type="project" value="TreeGrafter"/>
</dbReference>
<gene>
    <name evidence="4" type="ORF">FD37_GL002319</name>
</gene>
<keyword evidence="2" id="KW-0560">Oxidoreductase</keyword>
<dbReference type="PANTHER" id="PTHR48106:SF17">
    <property type="entry name" value="ENOYL REDUCTASE (ER) DOMAIN-CONTAINING PROTEIN"/>
    <property type="match status" value="1"/>
</dbReference>
<evidence type="ECO:0000313" key="4">
    <source>
        <dbReference type="EMBL" id="KRL47451.1"/>
    </source>
</evidence>
<dbReference type="InterPro" id="IPR013154">
    <property type="entry name" value="ADH-like_N"/>
</dbReference>
<evidence type="ECO:0000313" key="5">
    <source>
        <dbReference type="Proteomes" id="UP000051835"/>
    </source>
</evidence>
<feature type="domain" description="Enoyl reductase (ER)" evidence="3">
    <location>
        <begin position="12"/>
        <end position="320"/>
    </location>
</feature>
<dbReference type="Gene3D" id="3.90.180.10">
    <property type="entry name" value="Medium-chain alcohol dehydrogenases, catalytic domain"/>
    <property type="match status" value="1"/>
</dbReference>
<accession>A0A0R1R271</accession>
<proteinExistence type="predicted"/>
<evidence type="ECO:0000256" key="2">
    <source>
        <dbReference type="ARBA" id="ARBA00023002"/>
    </source>
</evidence>
<dbReference type="InterPro" id="IPR011032">
    <property type="entry name" value="GroES-like_sf"/>
</dbReference>
<dbReference type="Pfam" id="PF00107">
    <property type="entry name" value="ADH_zinc_N"/>
    <property type="match status" value="1"/>
</dbReference>
<protein>
    <submittedName>
        <fullName evidence="4">Oxidoreductase</fullName>
    </submittedName>
</protein>
<dbReference type="InterPro" id="IPR013149">
    <property type="entry name" value="ADH-like_C"/>
</dbReference>
<dbReference type="SUPFAM" id="SSF51735">
    <property type="entry name" value="NAD(P)-binding Rossmann-fold domains"/>
    <property type="match status" value="1"/>
</dbReference>
<dbReference type="RefSeq" id="WP_056964721.1">
    <property type="nucleotide sequence ID" value="NZ_AZFC01000028.1"/>
</dbReference>
<dbReference type="InterPro" id="IPR036291">
    <property type="entry name" value="NAD(P)-bd_dom_sf"/>
</dbReference>
<dbReference type="SMART" id="SM00829">
    <property type="entry name" value="PKS_ER"/>
    <property type="match status" value="1"/>
</dbReference>
<dbReference type="Proteomes" id="UP000051835">
    <property type="component" value="Unassembled WGS sequence"/>
</dbReference>
<dbReference type="EMBL" id="AZFC01000028">
    <property type="protein sequence ID" value="KRL47451.1"/>
    <property type="molecule type" value="Genomic_DNA"/>
</dbReference>
<organism evidence="4 5">
    <name type="scientific">Levilactobacillus spicheri DSM 15429</name>
    <dbReference type="NCBI Taxonomy" id="1423805"/>
    <lineage>
        <taxon>Bacteria</taxon>
        <taxon>Bacillati</taxon>
        <taxon>Bacillota</taxon>
        <taxon>Bacilli</taxon>
        <taxon>Lactobacillales</taxon>
        <taxon>Lactobacillaceae</taxon>
        <taxon>Levilactobacillus</taxon>
    </lineage>
</organism>
<evidence type="ECO:0000259" key="3">
    <source>
        <dbReference type="SMART" id="SM00829"/>
    </source>
</evidence>
<dbReference type="SUPFAM" id="SSF50129">
    <property type="entry name" value="GroES-like"/>
    <property type="match status" value="1"/>
</dbReference>
<dbReference type="CDD" id="cd08271">
    <property type="entry name" value="MDR5"/>
    <property type="match status" value="1"/>
</dbReference>
<sequence length="323" mass="33688">MQAFVVPTATSRTIDGLVWQERPVPTPGAGEVLIRTRAVGLNPVDYKVVEEGVAAWTFPHTLGLDVAGVIQQVGPGVTAFQPGQRVCGHGNLAVNGAFAESVVATAAALAPIPVGVSFEQAAGSLCAGLTAYQALFRKANLANVRTVLIHAGAGGVGSMALQLAKAAGKRVLTTVSAGKQAFVAPLHPDACLDYRQVNVTREVRRLTAGHGVDLVVNTIGHPEKDLPRLAYNGQLVCVLDTPTQVDPAQALTVSNLDLGGAHRSGDPAQVADLGRMTADLLARVAQKQVDPLVTQILTPADLGTGLQRIKDHRVVGKLVVRFD</sequence>
<dbReference type="AlphaFoldDB" id="A0A0R1R271"/>
<evidence type="ECO:0000256" key="1">
    <source>
        <dbReference type="ARBA" id="ARBA00022857"/>
    </source>
</evidence>
<reference evidence="4 5" key="1">
    <citation type="journal article" date="2015" name="Genome Announc.">
        <title>Expanding the biotechnology potential of lactobacilli through comparative genomics of 213 strains and associated genera.</title>
        <authorList>
            <person name="Sun Z."/>
            <person name="Harris H.M."/>
            <person name="McCann A."/>
            <person name="Guo C."/>
            <person name="Argimon S."/>
            <person name="Zhang W."/>
            <person name="Yang X."/>
            <person name="Jeffery I.B."/>
            <person name="Cooney J.C."/>
            <person name="Kagawa T.F."/>
            <person name="Liu W."/>
            <person name="Song Y."/>
            <person name="Salvetti E."/>
            <person name="Wrobel A."/>
            <person name="Rasinkangas P."/>
            <person name="Parkhill J."/>
            <person name="Rea M.C."/>
            <person name="O'Sullivan O."/>
            <person name="Ritari J."/>
            <person name="Douillard F.P."/>
            <person name="Paul Ross R."/>
            <person name="Yang R."/>
            <person name="Briner A.E."/>
            <person name="Felis G.E."/>
            <person name="de Vos W.M."/>
            <person name="Barrangou R."/>
            <person name="Klaenhammer T.R."/>
            <person name="Caufield P.W."/>
            <person name="Cui Y."/>
            <person name="Zhang H."/>
            <person name="O'Toole P.W."/>
        </authorList>
    </citation>
    <scope>NUCLEOTIDE SEQUENCE [LARGE SCALE GENOMIC DNA]</scope>
    <source>
        <strain evidence="4 5">DSM 15429</strain>
    </source>
</reference>